<dbReference type="SUPFAM" id="SSF46689">
    <property type="entry name" value="Homeodomain-like"/>
    <property type="match status" value="1"/>
</dbReference>
<dbReference type="Pfam" id="PF00249">
    <property type="entry name" value="Myb_DNA-binding"/>
    <property type="match status" value="2"/>
</dbReference>
<feature type="domain" description="HTH myb-type" evidence="11">
    <location>
        <begin position="58"/>
        <end position="107"/>
    </location>
</feature>
<evidence type="ECO:0000256" key="2">
    <source>
        <dbReference type="ARBA" id="ARBA00022664"/>
    </source>
</evidence>
<dbReference type="KEGG" id="ccp:CHC_T00001055001"/>
<feature type="coiled-coil region" evidence="8">
    <location>
        <begin position="492"/>
        <end position="519"/>
    </location>
</feature>
<feature type="compositionally biased region" description="Basic and acidic residues" evidence="9">
    <location>
        <begin position="255"/>
        <end position="277"/>
    </location>
</feature>
<feature type="region of interest" description="Disordered" evidence="9">
    <location>
        <begin position="322"/>
        <end position="367"/>
    </location>
</feature>
<evidence type="ECO:0000259" key="11">
    <source>
        <dbReference type="PROSITE" id="PS51294"/>
    </source>
</evidence>
<feature type="domain" description="HTH myb-type" evidence="11">
    <location>
        <begin position="1"/>
        <end position="57"/>
    </location>
</feature>
<feature type="domain" description="Myb-like" evidence="10">
    <location>
        <begin position="54"/>
        <end position="103"/>
    </location>
</feature>
<dbReference type="FunFam" id="1.10.10.60:FF:000021">
    <property type="entry name" value="CDC5 cell division cycle 5-like"/>
    <property type="match status" value="1"/>
</dbReference>
<evidence type="ECO:0000256" key="4">
    <source>
        <dbReference type="ARBA" id="ARBA00022737"/>
    </source>
</evidence>
<dbReference type="Gene3D" id="1.10.10.60">
    <property type="entry name" value="Homeodomain-like"/>
    <property type="match status" value="2"/>
</dbReference>
<keyword evidence="6" id="KW-0508">mRNA splicing</keyword>
<name>R7QLL7_CHOCR</name>
<feature type="region of interest" description="Disordered" evidence="9">
    <location>
        <begin position="471"/>
        <end position="492"/>
    </location>
</feature>
<dbReference type="STRING" id="2769.R7QLL7"/>
<keyword evidence="8" id="KW-0175">Coiled coil</keyword>
<feature type="compositionally biased region" description="Low complexity" evidence="9">
    <location>
        <begin position="410"/>
        <end position="424"/>
    </location>
</feature>
<accession>R7QLL7</accession>
<evidence type="ECO:0000256" key="6">
    <source>
        <dbReference type="ARBA" id="ARBA00023187"/>
    </source>
</evidence>
<dbReference type="PROSITE" id="PS50090">
    <property type="entry name" value="MYB_LIKE"/>
    <property type="match status" value="2"/>
</dbReference>
<dbReference type="GO" id="GO:0003677">
    <property type="term" value="F:DNA binding"/>
    <property type="evidence" value="ECO:0007669"/>
    <property type="project" value="UniProtKB-KW"/>
</dbReference>
<evidence type="ECO:0000313" key="12">
    <source>
        <dbReference type="EMBL" id="CDF38668.1"/>
    </source>
</evidence>
<dbReference type="GO" id="GO:0005681">
    <property type="term" value="C:spliceosomal complex"/>
    <property type="evidence" value="ECO:0007669"/>
    <property type="project" value="UniProtKB-KW"/>
</dbReference>
<dbReference type="PROSITE" id="PS51294">
    <property type="entry name" value="HTH_MYB"/>
    <property type="match status" value="2"/>
</dbReference>
<proteinExistence type="inferred from homology"/>
<dbReference type="GO" id="GO:0000398">
    <property type="term" value="P:mRNA splicing, via spliceosome"/>
    <property type="evidence" value="ECO:0007669"/>
    <property type="project" value="InterPro"/>
</dbReference>
<dbReference type="InterPro" id="IPR009057">
    <property type="entry name" value="Homeodomain-like_sf"/>
</dbReference>
<dbReference type="OrthoDB" id="1410009at2759"/>
<gene>
    <name evidence="12" type="ORF">CHC_T00001055001</name>
</gene>
<keyword evidence="4" id="KW-0677">Repeat</keyword>
<feature type="domain" description="Myb-like" evidence="10">
    <location>
        <begin position="2"/>
        <end position="53"/>
    </location>
</feature>
<dbReference type="RefSeq" id="XP_005718573.1">
    <property type="nucleotide sequence ID" value="XM_005718516.1"/>
</dbReference>
<sequence>MRIQYKGGVWKNSEDEILKAAVMKYGKNQWARIASLLVRKSAKQCKARWFEWLDPAIKKTQWTREEEEKLLHLAKIFPTSWRTIAPMIGRTAAQCLEHYEKLLDQAQRGPDEAGPSSAAVVTAQGRVGDADVPAESKPARPDPVDMDEDELEMLSEARARLANTKGKKAKRKAREKQLEAAKRLAQLQKRRELKAAGIDLKPRRKNRKVTDYATEIPFERAPVPGFYDITAEDERVAKESDSKNQIGKLLQKYKGKGEEEREEELRKKDSEKRKRLEATNLPAALGLNKKNYAPPTPALKKARLSLPAPQVSDFDLENIAKQGASALRENGNASGAESATMSQTQEGEYGRGSALDDPAQTAAEPWAAIRRRHLQTIVNLKSAQTPLRGGKNNPLPQLGLQSGVTPMRSTLPTPNPLATPLSTTHDSYSSSKGAQLAQAKREKLKSLKATVRKGISGLPQPENEYEIEIDESALDESTEKPNDGTDIAEDAEEVQLRKKSRYEKEIEEQKRNLLSSAARRKLPIPCLERNGDKETNAGLYLVQRDASAHEILRKYNNSTQDTSTTLKCLRTLKTADPLHDQHLKSARALIKEQMKKDEKAGLQMEALIYSELRARQISSVKRTPTWT</sequence>
<dbReference type="InterPro" id="IPR001005">
    <property type="entry name" value="SANT/Myb"/>
</dbReference>
<dbReference type="CDD" id="cd00167">
    <property type="entry name" value="SANT"/>
    <property type="match status" value="1"/>
</dbReference>
<reference evidence="13" key="1">
    <citation type="journal article" date="2013" name="Proc. Natl. Acad. Sci. U.S.A.">
        <title>Genome structure and metabolic features in the red seaweed Chondrus crispus shed light on evolution of the Archaeplastida.</title>
        <authorList>
            <person name="Collen J."/>
            <person name="Porcel B."/>
            <person name="Carre W."/>
            <person name="Ball S.G."/>
            <person name="Chaparro C."/>
            <person name="Tonon T."/>
            <person name="Barbeyron T."/>
            <person name="Michel G."/>
            <person name="Noel B."/>
            <person name="Valentin K."/>
            <person name="Elias M."/>
            <person name="Artiguenave F."/>
            <person name="Arun A."/>
            <person name="Aury J.M."/>
            <person name="Barbosa-Neto J.F."/>
            <person name="Bothwell J.H."/>
            <person name="Bouget F.Y."/>
            <person name="Brillet L."/>
            <person name="Cabello-Hurtado F."/>
            <person name="Capella-Gutierrez S."/>
            <person name="Charrier B."/>
            <person name="Cladiere L."/>
            <person name="Cock J.M."/>
            <person name="Coelho S.M."/>
            <person name="Colleoni C."/>
            <person name="Czjzek M."/>
            <person name="Da Silva C."/>
            <person name="Delage L."/>
            <person name="Denoeud F."/>
            <person name="Deschamps P."/>
            <person name="Dittami S.M."/>
            <person name="Gabaldon T."/>
            <person name="Gachon C.M."/>
            <person name="Groisillier A."/>
            <person name="Herve C."/>
            <person name="Jabbari K."/>
            <person name="Katinka M."/>
            <person name="Kloareg B."/>
            <person name="Kowalczyk N."/>
            <person name="Labadie K."/>
            <person name="Leblanc C."/>
            <person name="Lopez P.J."/>
            <person name="McLachlan D.H."/>
            <person name="Meslet-Cladiere L."/>
            <person name="Moustafa A."/>
            <person name="Nehr Z."/>
            <person name="Nyvall Collen P."/>
            <person name="Panaud O."/>
            <person name="Partensky F."/>
            <person name="Poulain J."/>
            <person name="Rensing S.A."/>
            <person name="Rousvoal S."/>
            <person name="Samson G."/>
            <person name="Symeonidi A."/>
            <person name="Weissenbach J."/>
            <person name="Zambounis A."/>
            <person name="Wincker P."/>
            <person name="Boyen C."/>
        </authorList>
    </citation>
    <scope>NUCLEOTIDE SEQUENCE [LARGE SCALE GENOMIC DNA]</scope>
    <source>
        <strain evidence="13">cv. Stackhouse</strain>
    </source>
</reference>
<dbReference type="PhylomeDB" id="R7QLL7"/>
<keyword evidence="3" id="KW-0747">Spliceosome</keyword>
<evidence type="ECO:0000259" key="10">
    <source>
        <dbReference type="PROSITE" id="PS50090"/>
    </source>
</evidence>
<evidence type="ECO:0000256" key="9">
    <source>
        <dbReference type="SAM" id="MobiDB-lite"/>
    </source>
</evidence>
<dbReference type="CDD" id="cd11659">
    <property type="entry name" value="SANT_CDC5_II"/>
    <property type="match status" value="1"/>
</dbReference>
<keyword evidence="2" id="KW-0507">mRNA processing</keyword>
<feature type="region of interest" description="Disordered" evidence="9">
    <location>
        <begin position="237"/>
        <end position="304"/>
    </location>
</feature>
<dbReference type="InterPro" id="IPR047240">
    <property type="entry name" value="SANT_CDC5L_II"/>
</dbReference>
<dbReference type="SMART" id="SM00717">
    <property type="entry name" value="SANT"/>
    <property type="match status" value="2"/>
</dbReference>
<dbReference type="OMA" id="IWNRVRQ"/>
<feature type="region of interest" description="Disordered" evidence="9">
    <location>
        <begin position="382"/>
        <end position="434"/>
    </location>
</feature>
<evidence type="ECO:0000256" key="5">
    <source>
        <dbReference type="ARBA" id="ARBA00023125"/>
    </source>
</evidence>
<evidence type="ECO:0000256" key="8">
    <source>
        <dbReference type="SAM" id="Coils"/>
    </source>
</evidence>
<dbReference type="GO" id="GO:0000974">
    <property type="term" value="C:Prp19 complex"/>
    <property type="evidence" value="ECO:0007669"/>
    <property type="project" value="InterPro"/>
</dbReference>
<evidence type="ECO:0000256" key="1">
    <source>
        <dbReference type="ARBA" id="ARBA00010506"/>
    </source>
</evidence>
<dbReference type="Gramene" id="CDF38668">
    <property type="protein sequence ID" value="CDF38668"/>
    <property type="gene ID" value="CHC_T00001055001"/>
</dbReference>
<keyword evidence="13" id="KW-1185">Reference proteome</keyword>
<dbReference type="AlphaFoldDB" id="R7QLL7"/>
<keyword evidence="7" id="KW-0539">Nucleus</keyword>
<dbReference type="InterPro" id="IPR017930">
    <property type="entry name" value="Myb_dom"/>
</dbReference>
<evidence type="ECO:0000256" key="3">
    <source>
        <dbReference type="ARBA" id="ARBA00022728"/>
    </source>
</evidence>
<dbReference type="GeneID" id="17326307"/>
<dbReference type="Proteomes" id="UP000012073">
    <property type="component" value="Unassembled WGS sequence"/>
</dbReference>
<feature type="compositionally biased region" description="Polar residues" evidence="9">
    <location>
        <begin position="331"/>
        <end position="346"/>
    </location>
</feature>
<organism evidence="12 13">
    <name type="scientific">Chondrus crispus</name>
    <name type="common">Carrageen Irish moss</name>
    <name type="synonym">Polymorpha crispa</name>
    <dbReference type="NCBI Taxonomy" id="2769"/>
    <lineage>
        <taxon>Eukaryota</taxon>
        <taxon>Rhodophyta</taxon>
        <taxon>Florideophyceae</taxon>
        <taxon>Rhodymeniophycidae</taxon>
        <taxon>Gigartinales</taxon>
        <taxon>Gigartinaceae</taxon>
        <taxon>Chondrus</taxon>
    </lineage>
</organism>
<dbReference type="EMBL" id="HG001951">
    <property type="protein sequence ID" value="CDF38668.1"/>
    <property type="molecule type" value="Genomic_DNA"/>
</dbReference>
<comment type="similarity">
    <text evidence="1">Belongs to the CEF1 family.</text>
</comment>
<keyword evidence="5" id="KW-0238">DNA-binding</keyword>
<protein>
    <submittedName>
        <fullName evidence="12">Uncharacterized protein</fullName>
    </submittedName>
</protein>
<dbReference type="PANTHER" id="PTHR45885:SF1">
    <property type="entry name" value="CELL DIVISION CYCLE 5-LIKE PROTEIN"/>
    <property type="match status" value="1"/>
</dbReference>
<dbReference type="InterPro" id="IPR021786">
    <property type="entry name" value="Cdc5p/Cef1_C"/>
</dbReference>
<evidence type="ECO:0000256" key="7">
    <source>
        <dbReference type="ARBA" id="ARBA00023242"/>
    </source>
</evidence>
<feature type="region of interest" description="Disordered" evidence="9">
    <location>
        <begin position="106"/>
        <end position="146"/>
    </location>
</feature>
<evidence type="ECO:0000313" key="13">
    <source>
        <dbReference type="Proteomes" id="UP000012073"/>
    </source>
</evidence>
<dbReference type="InterPro" id="IPR047242">
    <property type="entry name" value="CDC5L/Cef1"/>
</dbReference>
<dbReference type="PANTHER" id="PTHR45885">
    <property type="entry name" value="CELL DIVISION CYCLE 5-LIKE PROTEIN"/>
    <property type="match status" value="1"/>
</dbReference>
<dbReference type="Pfam" id="PF11831">
    <property type="entry name" value="Myb_Cef"/>
    <property type="match status" value="1"/>
</dbReference>
<feature type="compositionally biased region" description="Polar residues" evidence="9">
    <location>
        <begin position="399"/>
        <end position="408"/>
    </location>
</feature>